<sequence length="244" mass="26586">MIRWIWAFVDRPEADFEESARFWTAVTGTTLSARRGERGEFATLLPAENAGDPCLKLQGVISGGGAHLDLEFDDFEGALARVVELGGAVVARDEVWAYATSPSGYGLCVTTWNGGTRAPGAFVGADGVRSRLDQVCIDIAPSVFDAEVAFWSGVSGSEVLPSSRFAEFSWLRPSEESLVKVLFQRIGEERPTSAHLDVCCQDADATRAWHEALGAEYVAEGANWFVMRDPAGFEYCLIRHDPES</sequence>
<protein>
    <recommendedName>
        <fullName evidence="1">Glyoxalase-like domain-containing protein</fullName>
    </recommendedName>
</protein>
<dbReference type="Gene3D" id="3.10.180.10">
    <property type="entry name" value="2,3-Dihydroxybiphenyl 1,2-Dioxygenase, domain 1"/>
    <property type="match status" value="2"/>
</dbReference>
<dbReference type="PANTHER" id="PTHR35908">
    <property type="entry name" value="HYPOTHETICAL FUSION PROTEIN"/>
    <property type="match status" value="1"/>
</dbReference>
<organism evidence="2 3">
    <name type="scientific">Catenulispora yoronensis</name>
    <dbReference type="NCBI Taxonomy" id="450799"/>
    <lineage>
        <taxon>Bacteria</taxon>
        <taxon>Bacillati</taxon>
        <taxon>Actinomycetota</taxon>
        <taxon>Actinomycetes</taxon>
        <taxon>Catenulisporales</taxon>
        <taxon>Catenulisporaceae</taxon>
        <taxon>Catenulispora</taxon>
    </lineage>
</organism>
<dbReference type="PANTHER" id="PTHR35908:SF1">
    <property type="entry name" value="CONSERVED PROTEIN"/>
    <property type="match status" value="1"/>
</dbReference>
<accession>A0ABN2TTS3</accession>
<name>A0ABN2TTS3_9ACTN</name>
<evidence type="ECO:0000259" key="1">
    <source>
        <dbReference type="Pfam" id="PF18029"/>
    </source>
</evidence>
<dbReference type="RefSeq" id="WP_344664996.1">
    <property type="nucleotide sequence ID" value="NZ_BAAAQN010000007.1"/>
</dbReference>
<gene>
    <name evidence="2" type="ORF">GCM10009839_17410</name>
</gene>
<dbReference type="CDD" id="cd06587">
    <property type="entry name" value="VOC"/>
    <property type="match status" value="1"/>
</dbReference>
<proteinExistence type="predicted"/>
<dbReference type="SUPFAM" id="SSF54593">
    <property type="entry name" value="Glyoxalase/Bleomycin resistance protein/Dihydroxybiphenyl dioxygenase"/>
    <property type="match status" value="2"/>
</dbReference>
<keyword evidence="3" id="KW-1185">Reference proteome</keyword>
<comment type="caution">
    <text evidence="2">The sequence shown here is derived from an EMBL/GenBank/DDBJ whole genome shotgun (WGS) entry which is preliminary data.</text>
</comment>
<feature type="domain" description="Glyoxalase-like" evidence="1">
    <location>
        <begin position="134"/>
        <end position="238"/>
    </location>
</feature>
<dbReference type="EMBL" id="BAAAQN010000007">
    <property type="protein sequence ID" value="GAA2021061.1"/>
    <property type="molecule type" value="Genomic_DNA"/>
</dbReference>
<evidence type="ECO:0000313" key="3">
    <source>
        <dbReference type="Proteomes" id="UP001500751"/>
    </source>
</evidence>
<dbReference type="InterPro" id="IPR041581">
    <property type="entry name" value="Glyoxalase_6"/>
</dbReference>
<dbReference type="Proteomes" id="UP001500751">
    <property type="component" value="Unassembled WGS sequence"/>
</dbReference>
<reference evidence="2 3" key="1">
    <citation type="journal article" date="2019" name="Int. J. Syst. Evol. Microbiol.">
        <title>The Global Catalogue of Microorganisms (GCM) 10K type strain sequencing project: providing services to taxonomists for standard genome sequencing and annotation.</title>
        <authorList>
            <consortium name="The Broad Institute Genomics Platform"/>
            <consortium name="The Broad Institute Genome Sequencing Center for Infectious Disease"/>
            <person name="Wu L."/>
            <person name="Ma J."/>
        </authorList>
    </citation>
    <scope>NUCLEOTIDE SEQUENCE [LARGE SCALE GENOMIC DNA]</scope>
    <source>
        <strain evidence="2 3">JCM 16014</strain>
    </source>
</reference>
<feature type="domain" description="Glyoxalase-like" evidence="1">
    <location>
        <begin position="8"/>
        <end position="110"/>
    </location>
</feature>
<dbReference type="InterPro" id="IPR029068">
    <property type="entry name" value="Glyas_Bleomycin-R_OHBP_Dase"/>
</dbReference>
<dbReference type="Pfam" id="PF18029">
    <property type="entry name" value="Glyoxalase_6"/>
    <property type="match status" value="2"/>
</dbReference>
<evidence type="ECO:0000313" key="2">
    <source>
        <dbReference type="EMBL" id="GAA2021061.1"/>
    </source>
</evidence>